<gene>
    <name evidence="1" type="ORF">glt_00017</name>
</gene>
<keyword evidence="2" id="KW-1185">Reference proteome</keyword>
<proteinExistence type="predicted"/>
<evidence type="ECO:0000313" key="2">
    <source>
        <dbReference type="Proteomes" id="UP000241071"/>
    </source>
</evidence>
<protein>
    <submittedName>
        <fullName evidence="1">Uncharacterized protein</fullName>
    </submittedName>
</protein>
<dbReference type="EMBL" id="KC008572">
    <property type="protein sequence ID" value="AGF84826.1"/>
    <property type="molecule type" value="Genomic_DNA"/>
</dbReference>
<organism evidence="1 2">
    <name type="scientific">Moumouvirus goulette</name>
    <dbReference type="NCBI Taxonomy" id="1247379"/>
    <lineage>
        <taxon>Viruses</taxon>
        <taxon>Varidnaviria</taxon>
        <taxon>Bamfordvirae</taxon>
        <taxon>Nucleocytoviricota</taxon>
        <taxon>Megaviricetes</taxon>
        <taxon>Imitervirales</taxon>
        <taxon>Mimiviridae</taxon>
        <taxon>Megamimivirinae</taxon>
        <taxon>Moumouvirus</taxon>
        <taxon>Moumouvirus goulettemassiliense</taxon>
    </lineage>
</organism>
<accession>M1PLM9</accession>
<evidence type="ECO:0000313" key="1">
    <source>
        <dbReference type="EMBL" id="AGF84826.1"/>
    </source>
</evidence>
<sequence>MSYLPIYVCPGSYPVNLPNNRDDIDFKWIDSLGGGSLPGPIKFGDTRPDGKKAKCGIMTTSIGDDGEKKTLVEYHYLDSRYLRY</sequence>
<name>M1PLM9_9VIRU</name>
<dbReference type="Proteomes" id="UP000241071">
    <property type="component" value="Segment"/>
</dbReference>
<reference evidence="1 2" key="1">
    <citation type="submission" date="2012-10" db="EMBL/GenBank/DDBJ databases">
        <title>Complete genome sequence of Moumouvirus goulette.</title>
        <authorList>
            <person name="Fournous G."/>
            <person name="Bougalmi M."/>
            <person name="Colson P."/>
        </authorList>
    </citation>
    <scope>NUCLEOTIDE SEQUENCE [LARGE SCALE GENOMIC DNA]</scope>
</reference>